<dbReference type="Gene3D" id="2.170.150.20">
    <property type="entry name" value="Peptide methionine sulfoxide reductase"/>
    <property type="match status" value="1"/>
</dbReference>
<dbReference type="PROSITE" id="PS51788">
    <property type="entry name" value="CULT"/>
    <property type="match status" value="1"/>
</dbReference>
<dbReference type="RefSeq" id="WP_092782542.1">
    <property type="nucleotide sequence ID" value="NZ_FNAP01000002.1"/>
</dbReference>
<dbReference type="STRING" id="69960.SAMN05421720_102142"/>
<feature type="region of interest" description="Disordered" evidence="1">
    <location>
        <begin position="1"/>
        <end position="33"/>
    </location>
</feature>
<reference evidence="3 4" key="1">
    <citation type="submission" date="2016-10" db="EMBL/GenBank/DDBJ databases">
        <authorList>
            <person name="de Groot N.N."/>
        </authorList>
    </citation>
    <scope>NUCLEOTIDE SEQUENCE [LARGE SCALE GENOMIC DNA]</scope>
    <source>
        <strain evidence="3 4">ATCC 700224</strain>
    </source>
</reference>
<dbReference type="Proteomes" id="UP000199412">
    <property type="component" value="Unassembled WGS sequence"/>
</dbReference>
<sequence>MPPAAALRADARPRRPDTGLPTRTSAPTPGVGDPDVRRRAVLCCRACGAVVTTPDRAIVVREAHAHHVFNPAGVLFHIGCFADAPGVHPVGPRSDQFSWFPGHSWIVTVCAGCGRHLGWLFVSGAGGGGFHALILDRLAETDTDGEGGREGPS</sequence>
<organism evidence="3 4">
    <name type="scientific">Rhodospira trueperi</name>
    <dbReference type="NCBI Taxonomy" id="69960"/>
    <lineage>
        <taxon>Bacteria</taxon>
        <taxon>Pseudomonadati</taxon>
        <taxon>Pseudomonadota</taxon>
        <taxon>Alphaproteobacteria</taxon>
        <taxon>Rhodospirillales</taxon>
        <taxon>Rhodospirillaceae</taxon>
        <taxon>Rhodospira</taxon>
    </lineage>
</organism>
<keyword evidence="4" id="KW-1185">Reference proteome</keyword>
<dbReference type="EMBL" id="FNAP01000002">
    <property type="protein sequence ID" value="SDD94286.1"/>
    <property type="molecule type" value="Genomic_DNA"/>
</dbReference>
<evidence type="ECO:0000259" key="2">
    <source>
        <dbReference type="PROSITE" id="PS51788"/>
    </source>
</evidence>
<evidence type="ECO:0000313" key="4">
    <source>
        <dbReference type="Proteomes" id="UP000199412"/>
    </source>
</evidence>
<dbReference type="InterPro" id="IPR034750">
    <property type="entry name" value="CULT"/>
</dbReference>
<proteinExistence type="predicted"/>
<accession>A0A1G6YXH6</accession>
<evidence type="ECO:0000256" key="1">
    <source>
        <dbReference type="SAM" id="MobiDB-lite"/>
    </source>
</evidence>
<dbReference type="OrthoDB" id="6197001at2"/>
<dbReference type="AlphaFoldDB" id="A0A1G6YXH6"/>
<protein>
    <recommendedName>
        <fullName evidence="2">CULT domain-containing protein</fullName>
    </recommendedName>
</protein>
<name>A0A1G6YXH6_9PROT</name>
<dbReference type="FunFam" id="2.170.150.20:FF:000007">
    <property type="entry name" value="Protein cereblon"/>
    <property type="match status" value="1"/>
</dbReference>
<evidence type="ECO:0000313" key="3">
    <source>
        <dbReference type="EMBL" id="SDD94286.1"/>
    </source>
</evidence>
<dbReference type="CDD" id="cd15777">
    <property type="entry name" value="CRBN_C_like"/>
    <property type="match status" value="1"/>
</dbReference>
<gene>
    <name evidence="3" type="ORF">SAMN05421720_102142</name>
</gene>
<feature type="domain" description="CULT" evidence="2">
    <location>
        <begin position="39"/>
        <end position="142"/>
    </location>
</feature>